<dbReference type="RefSeq" id="WP_171261642.1">
    <property type="nucleotide sequence ID" value="NZ_BHGE01000009.1"/>
</dbReference>
<dbReference type="KEGG" id="asol:BEN76_11250"/>
<dbReference type="CDD" id="cd04690">
    <property type="entry name" value="NUDIX_Hydrolase"/>
    <property type="match status" value="1"/>
</dbReference>
<proteinExistence type="predicted"/>
<dbReference type="PANTHER" id="PTHR43046:SF2">
    <property type="entry name" value="8-OXO-DGTP DIPHOSPHATASE-RELATED"/>
    <property type="match status" value="1"/>
</dbReference>
<dbReference type="STRING" id="487316.BEN76_11250"/>
<organism evidence="4 5">
    <name type="scientific">Acinetobacter soli</name>
    <dbReference type="NCBI Taxonomy" id="487316"/>
    <lineage>
        <taxon>Bacteria</taxon>
        <taxon>Pseudomonadati</taxon>
        <taxon>Pseudomonadota</taxon>
        <taxon>Gammaproteobacteria</taxon>
        <taxon>Moraxellales</taxon>
        <taxon>Moraxellaceae</taxon>
        <taxon>Acinetobacter</taxon>
    </lineage>
</organism>
<dbReference type="AlphaFoldDB" id="A0A1P8EK19"/>
<dbReference type="Proteomes" id="UP000185674">
    <property type="component" value="Chromosome"/>
</dbReference>
<dbReference type="PROSITE" id="PS00893">
    <property type="entry name" value="NUDIX_BOX"/>
    <property type="match status" value="1"/>
</dbReference>
<dbReference type="Pfam" id="PF00293">
    <property type="entry name" value="NUDIX"/>
    <property type="match status" value="1"/>
</dbReference>
<keyword evidence="2" id="KW-0378">Hydrolase</keyword>
<dbReference type="GO" id="GO:0016787">
    <property type="term" value="F:hydrolase activity"/>
    <property type="evidence" value="ECO:0007669"/>
    <property type="project" value="UniProtKB-KW"/>
</dbReference>
<evidence type="ECO:0000256" key="2">
    <source>
        <dbReference type="ARBA" id="ARBA00022801"/>
    </source>
</evidence>
<dbReference type="InterPro" id="IPR020084">
    <property type="entry name" value="NUDIX_hydrolase_CS"/>
</dbReference>
<gene>
    <name evidence="4" type="ORF">BEN76_11250</name>
</gene>
<dbReference type="eggNOG" id="COG1051">
    <property type="taxonomic scope" value="Bacteria"/>
</dbReference>
<reference evidence="4 5" key="1">
    <citation type="submission" date="2016-08" db="EMBL/GenBank/DDBJ databases">
        <title>Complete genome sequence of Acinetobacter baylyi strain GFJ2.</title>
        <authorList>
            <person name="Tabata M."/>
            <person name="Kuboki S."/>
            <person name="Gibu N."/>
            <person name="Kinouchi Y."/>
            <person name="Vangnai A."/>
            <person name="Kasai D."/>
            <person name="Fukuda M."/>
        </authorList>
    </citation>
    <scope>NUCLEOTIDE SEQUENCE [LARGE SCALE GENOMIC DNA]</scope>
    <source>
        <strain evidence="4 5">GFJ2</strain>
    </source>
</reference>
<dbReference type="PROSITE" id="PS51462">
    <property type="entry name" value="NUDIX"/>
    <property type="match status" value="1"/>
</dbReference>
<evidence type="ECO:0000313" key="5">
    <source>
        <dbReference type="Proteomes" id="UP000185674"/>
    </source>
</evidence>
<evidence type="ECO:0000259" key="3">
    <source>
        <dbReference type="PROSITE" id="PS51462"/>
    </source>
</evidence>
<accession>A0A1P8EK19</accession>
<protein>
    <submittedName>
        <fullName evidence="4">DNA mismatch repair protein MutT</fullName>
    </submittedName>
</protein>
<dbReference type="Gene3D" id="3.90.79.10">
    <property type="entry name" value="Nucleoside Triphosphate Pyrophosphohydrolase"/>
    <property type="match status" value="1"/>
</dbReference>
<dbReference type="EMBL" id="CP016896">
    <property type="protein sequence ID" value="APV36559.1"/>
    <property type="molecule type" value="Genomic_DNA"/>
</dbReference>
<dbReference type="InterPro" id="IPR000086">
    <property type="entry name" value="NUDIX_hydrolase_dom"/>
</dbReference>
<evidence type="ECO:0000313" key="4">
    <source>
        <dbReference type="EMBL" id="APV36559.1"/>
    </source>
</evidence>
<dbReference type="InterPro" id="IPR015797">
    <property type="entry name" value="NUDIX_hydrolase-like_dom_sf"/>
</dbReference>
<dbReference type="PANTHER" id="PTHR43046">
    <property type="entry name" value="GDP-MANNOSE MANNOSYL HYDROLASE"/>
    <property type="match status" value="1"/>
</dbReference>
<comment type="cofactor">
    <cofactor evidence="1">
        <name>Mg(2+)</name>
        <dbReference type="ChEBI" id="CHEBI:18420"/>
    </cofactor>
</comment>
<name>A0A1P8EK19_9GAMM</name>
<feature type="domain" description="Nudix hydrolase" evidence="3">
    <location>
        <begin position="17"/>
        <end position="142"/>
    </location>
</feature>
<sequence length="157" mass="17455">MGRTCQGSSVSDNLTTKTIRVAAAIIFNDDQQLLLVRKRNTRFFMQVGGKLEANESSEAAIIRETFEETGCHSHIVQSLGRFETQAANEPDHSLIADVYLLQLEGQPQIQAEIAQMKWISVDDQHTPLAPLTREIVLPWCVNYLASRETEAAATQIG</sequence>
<evidence type="ECO:0000256" key="1">
    <source>
        <dbReference type="ARBA" id="ARBA00001946"/>
    </source>
</evidence>
<dbReference type="SUPFAM" id="SSF55811">
    <property type="entry name" value="Nudix"/>
    <property type="match status" value="1"/>
</dbReference>